<organism evidence="1 2">
    <name type="scientific">Bartonella koehlerae C-29</name>
    <dbReference type="NCBI Taxonomy" id="1134510"/>
    <lineage>
        <taxon>Bacteria</taxon>
        <taxon>Pseudomonadati</taxon>
        <taxon>Pseudomonadota</taxon>
        <taxon>Alphaproteobacteria</taxon>
        <taxon>Hyphomicrobiales</taxon>
        <taxon>Bartonellaceae</taxon>
        <taxon>Bartonella</taxon>
    </lineage>
</organism>
<evidence type="ECO:0000313" key="1">
    <source>
        <dbReference type="EMBL" id="KEC55782.1"/>
    </source>
</evidence>
<dbReference type="HOGENOM" id="CLU_174701_0_0_5"/>
<name>A0A067WIN2_9HYPH</name>
<proteinExistence type="predicted"/>
<dbReference type="EMBL" id="AHPL01000006">
    <property type="protein sequence ID" value="KEC55782.1"/>
    <property type="molecule type" value="Genomic_DNA"/>
</dbReference>
<keyword evidence="2" id="KW-1185">Reference proteome</keyword>
<accession>A0A067WIN2</accession>
<evidence type="ECO:0008006" key="3">
    <source>
        <dbReference type="Google" id="ProtNLM"/>
    </source>
</evidence>
<dbReference type="STRING" id="1134510.O9A_00560"/>
<dbReference type="Pfam" id="PF13773">
    <property type="entry name" value="DUF4170"/>
    <property type="match status" value="1"/>
</dbReference>
<protein>
    <recommendedName>
        <fullName evidence="3">Inositol monophosphatase</fullName>
    </recommendedName>
</protein>
<comment type="caution">
    <text evidence="1">The sequence shown here is derived from an EMBL/GenBank/DDBJ whole genome shotgun (WGS) entry which is preliminary data.</text>
</comment>
<dbReference type="Proteomes" id="UP000027015">
    <property type="component" value="Unassembled WGS sequence"/>
</dbReference>
<dbReference type="eggNOG" id="COG0483">
    <property type="taxonomic scope" value="Bacteria"/>
</dbReference>
<reference evidence="1 2" key="1">
    <citation type="submission" date="2012-04" db="EMBL/GenBank/DDBJ databases">
        <title>The Genome Sequence of Bartonella koehlerae C-29.</title>
        <authorList>
            <consortium name="The Broad Institute Genome Sequencing Platform"/>
            <consortium name="The Broad Institute Genome Sequencing Center for Infectious Disease"/>
            <person name="Feldgarden M."/>
            <person name="Kirby J."/>
            <person name="Kosoy M."/>
            <person name="Birtles R."/>
            <person name="Probert W.S."/>
            <person name="Chiaraviglio L."/>
            <person name="Walker B."/>
            <person name="Young S.K."/>
            <person name="Zeng Q."/>
            <person name="Gargeya S."/>
            <person name="Fitzgerald M."/>
            <person name="Haas B."/>
            <person name="Abouelleil A."/>
            <person name="Alvarado L."/>
            <person name="Arachchi H.M."/>
            <person name="Berlin A.M."/>
            <person name="Chapman S.B."/>
            <person name="Goldberg J."/>
            <person name="Griggs A."/>
            <person name="Gujja S."/>
            <person name="Hansen M."/>
            <person name="Howarth C."/>
            <person name="Imamovic A."/>
            <person name="Larimer J."/>
            <person name="McCowen C."/>
            <person name="Montmayeur A."/>
            <person name="Murphy C."/>
            <person name="Neiman D."/>
            <person name="Pearson M."/>
            <person name="Priest M."/>
            <person name="Roberts A."/>
            <person name="Saif S."/>
            <person name="Shea T."/>
            <person name="Sisk P."/>
            <person name="Sykes S."/>
            <person name="Wortman J."/>
            <person name="Nusbaum C."/>
            <person name="Birren B."/>
        </authorList>
    </citation>
    <scope>NUCLEOTIDE SEQUENCE [LARGE SCALE GENOMIC DNA]</scope>
    <source>
        <strain evidence="1 2">C-29</strain>
    </source>
</reference>
<gene>
    <name evidence="1" type="ORF">O9A_00560</name>
</gene>
<dbReference type="OrthoDB" id="9800646at2"/>
<dbReference type="RefSeq" id="WP_034458573.1">
    <property type="nucleotide sequence ID" value="NZ_CADEAH010000001.1"/>
</dbReference>
<evidence type="ECO:0000313" key="2">
    <source>
        <dbReference type="Proteomes" id="UP000027015"/>
    </source>
</evidence>
<dbReference type="AlphaFoldDB" id="A0A067WIN2"/>
<dbReference type="Gene3D" id="3.30.70.2400">
    <property type="entry name" value="Uncharacterised protein PF13773, DUF4170"/>
    <property type="match status" value="1"/>
</dbReference>
<dbReference type="PATRIC" id="fig|1134510.3.peg.653"/>
<sequence length="81" mass="9357">MIETKEKKQYLHLVFGGELKNLNSNQFKNVDDLDVVGIFPDYQSAQEAWQAKAQSTVDNALQRYYILDLHRLLDLENGDAE</sequence>
<dbReference type="InterPro" id="IPR025226">
    <property type="entry name" value="DUF4170"/>
</dbReference>